<dbReference type="NCBIfam" id="TIGR00277">
    <property type="entry name" value="HDIG"/>
    <property type="match status" value="1"/>
</dbReference>
<dbReference type="PROSITE" id="PS51833">
    <property type="entry name" value="HDOD"/>
    <property type="match status" value="1"/>
</dbReference>
<dbReference type="CDD" id="cd00077">
    <property type="entry name" value="HDc"/>
    <property type="match status" value="1"/>
</dbReference>
<gene>
    <name evidence="2" type="ORF">C3F09_07655</name>
</gene>
<sequence length="295" mass="32636">MTTMTVENRVRQVVSNIRNLPTPPVVFHQIQKVLNDPKVSAAQVAAILAEDPAMSVKVLKMTNSAFYGLSREIESVKQAVVIIGMEAIRNLVLSASVLDMFKGKTTDQEFQEKFWRHSLATAFCSRILARKLRSKGIVDPDAAFSAGLLHDIGKIVLCCFLPTEYEKYVQEREQDRSAASYQIEEKALGYTHAQIGSLLAVQWKLPTKLGESITFHHQPELPAVPEPICYMVHLANYIAKKTFYEGTDRDLIGAPNAGALGSVGATDDDVSAVSDLLREEYLKSETFMSMIGIGK</sequence>
<organism evidence="2 3">
    <name type="scientific">candidate division GN15 bacterium</name>
    <dbReference type="NCBI Taxonomy" id="2072418"/>
    <lineage>
        <taxon>Bacteria</taxon>
        <taxon>candidate division GN15</taxon>
    </lineage>
</organism>
<dbReference type="SUPFAM" id="SSF109604">
    <property type="entry name" value="HD-domain/PDEase-like"/>
    <property type="match status" value="1"/>
</dbReference>
<dbReference type="Pfam" id="PF08668">
    <property type="entry name" value="HDOD"/>
    <property type="match status" value="1"/>
</dbReference>
<dbReference type="Gene3D" id="1.10.3210.10">
    <property type="entry name" value="Hypothetical protein af1432"/>
    <property type="match status" value="1"/>
</dbReference>
<keyword evidence="2" id="KW-0378">Hydrolase</keyword>
<name>A0A855X616_9BACT</name>
<dbReference type="SMART" id="SM00471">
    <property type="entry name" value="HDc"/>
    <property type="match status" value="1"/>
</dbReference>
<dbReference type="PANTHER" id="PTHR33525:SF3">
    <property type="entry name" value="RIBONUCLEASE Y"/>
    <property type="match status" value="1"/>
</dbReference>
<evidence type="ECO:0000313" key="3">
    <source>
        <dbReference type="Proteomes" id="UP000250918"/>
    </source>
</evidence>
<dbReference type="EMBL" id="PQAP01000109">
    <property type="protein sequence ID" value="PWB71589.1"/>
    <property type="molecule type" value="Genomic_DNA"/>
</dbReference>
<feature type="domain" description="HDOD" evidence="1">
    <location>
        <begin position="20"/>
        <end position="219"/>
    </location>
</feature>
<proteinExistence type="predicted"/>
<dbReference type="InterPro" id="IPR013976">
    <property type="entry name" value="HDOD"/>
</dbReference>
<dbReference type="InterPro" id="IPR006675">
    <property type="entry name" value="HDIG_dom"/>
</dbReference>
<protein>
    <submittedName>
        <fullName evidence="2">HD family phosphohydrolase</fullName>
    </submittedName>
</protein>
<dbReference type="InterPro" id="IPR003607">
    <property type="entry name" value="HD/PDEase_dom"/>
</dbReference>
<comment type="caution">
    <text evidence="2">The sequence shown here is derived from an EMBL/GenBank/DDBJ whole genome shotgun (WGS) entry which is preliminary data.</text>
</comment>
<accession>A0A855X616</accession>
<dbReference type="AlphaFoldDB" id="A0A855X616"/>
<dbReference type="PANTHER" id="PTHR33525">
    <property type="match status" value="1"/>
</dbReference>
<dbReference type="GO" id="GO:0016787">
    <property type="term" value="F:hydrolase activity"/>
    <property type="evidence" value="ECO:0007669"/>
    <property type="project" value="UniProtKB-KW"/>
</dbReference>
<evidence type="ECO:0000259" key="1">
    <source>
        <dbReference type="PROSITE" id="PS51833"/>
    </source>
</evidence>
<dbReference type="Proteomes" id="UP000250918">
    <property type="component" value="Unassembled WGS sequence"/>
</dbReference>
<evidence type="ECO:0000313" key="2">
    <source>
        <dbReference type="EMBL" id="PWB71589.1"/>
    </source>
</evidence>
<reference evidence="2 3" key="1">
    <citation type="journal article" date="2018" name="ISME J.">
        <title>A methanotrophic archaeon couples anaerobic oxidation of methane to Fe(III) reduction.</title>
        <authorList>
            <person name="Cai C."/>
            <person name="Leu A.O."/>
            <person name="Xie G.J."/>
            <person name="Guo J."/>
            <person name="Feng Y."/>
            <person name="Zhao J.X."/>
            <person name="Tyson G.W."/>
            <person name="Yuan Z."/>
            <person name="Hu S."/>
        </authorList>
    </citation>
    <scope>NUCLEOTIDE SEQUENCE [LARGE SCALE GENOMIC DNA]</scope>
    <source>
        <strain evidence="2">FeB_12</strain>
    </source>
</reference>
<dbReference type="InterPro" id="IPR052340">
    <property type="entry name" value="RNase_Y/CdgJ"/>
</dbReference>